<feature type="compositionally biased region" description="Low complexity" evidence="16">
    <location>
        <begin position="93"/>
        <end position="112"/>
    </location>
</feature>
<comment type="catalytic activity">
    <reaction evidence="13">
        <text>N(6)-methyl-L-lysyl(4)-[histone H3] + S-adenosyl-L-methionine = N(6),N(6)-dimethyl-L-lysyl(4)-[histone H3] + S-adenosyl-L-homocysteine + H(+)</text>
        <dbReference type="Rhea" id="RHEA:60268"/>
        <dbReference type="Rhea" id="RHEA-COMP:15540"/>
        <dbReference type="Rhea" id="RHEA-COMP:15543"/>
        <dbReference type="ChEBI" id="CHEBI:15378"/>
        <dbReference type="ChEBI" id="CHEBI:57856"/>
        <dbReference type="ChEBI" id="CHEBI:59789"/>
        <dbReference type="ChEBI" id="CHEBI:61929"/>
        <dbReference type="ChEBI" id="CHEBI:61976"/>
    </reaction>
</comment>
<evidence type="ECO:0000256" key="9">
    <source>
        <dbReference type="ARBA" id="ARBA00022853"/>
    </source>
</evidence>
<dbReference type="InterPro" id="IPR046341">
    <property type="entry name" value="SET_dom_sf"/>
</dbReference>
<name>A0AAX4JVR7_9TREE</name>
<keyword evidence="8" id="KW-0949">S-adenosyl-L-methionine</keyword>
<feature type="compositionally biased region" description="Basic residues" evidence="16">
    <location>
        <begin position="1117"/>
        <end position="1133"/>
    </location>
</feature>
<organism evidence="20 21">
    <name type="scientific">Kwoniella dendrophila CBS 6074</name>
    <dbReference type="NCBI Taxonomy" id="1295534"/>
    <lineage>
        <taxon>Eukaryota</taxon>
        <taxon>Fungi</taxon>
        <taxon>Dikarya</taxon>
        <taxon>Basidiomycota</taxon>
        <taxon>Agaricomycotina</taxon>
        <taxon>Tremellomycetes</taxon>
        <taxon>Tremellales</taxon>
        <taxon>Cryptococcaceae</taxon>
        <taxon>Kwoniella</taxon>
    </lineage>
</organism>
<evidence type="ECO:0000256" key="16">
    <source>
        <dbReference type="SAM" id="MobiDB-lite"/>
    </source>
</evidence>
<dbReference type="Pfam" id="PF11764">
    <property type="entry name" value="N-SET"/>
    <property type="match status" value="1"/>
</dbReference>
<dbReference type="SMART" id="SM00508">
    <property type="entry name" value="PostSET"/>
    <property type="match status" value="1"/>
</dbReference>
<dbReference type="PROSITE" id="PS50868">
    <property type="entry name" value="POST_SET"/>
    <property type="match status" value="1"/>
</dbReference>
<feature type="compositionally biased region" description="Low complexity" evidence="16">
    <location>
        <begin position="829"/>
        <end position="843"/>
    </location>
</feature>
<dbReference type="SMART" id="SM01291">
    <property type="entry name" value="N-SET"/>
    <property type="match status" value="1"/>
</dbReference>
<feature type="compositionally biased region" description="Low complexity" evidence="16">
    <location>
        <begin position="67"/>
        <end position="76"/>
    </location>
</feature>
<feature type="compositionally biased region" description="Polar residues" evidence="16">
    <location>
        <begin position="1055"/>
        <end position="1066"/>
    </location>
</feature>
<dbReference type="EC" id="2.1.1.354" evidence="3"/>
<feature type="region of interest" description="Disordered" evidence="16">
    <location>
        <begin position="1"/>
        <end position="204"/>
    </location>
</feature>
<evidence type="ECO:0000256" key="12">
    <source>
        <dbReference type="ARBA" id="ARBA00047571"/>
    </source>
</evidence>
<accession>A0AAX4JVR7</accession>
<feature type="compositionally biased region" description="Low complexity" evidence="16">
    <location>
        <begin position="347"/>
        <end position="370"/>
    </location>
</feature>
<dbReference type="Gene3D" id="3.30.70.330">
    <property type="match status" value="1"/>
</dbReference>
<dbReference type="EMBL" id="CP144101">
    <property type="protein sequence ID" value="WWC88625.1"/>
    <property type="molecule type" value="Genomic_DNA"/>
</dbReference>
<dbReference type="GeneID" id="91094208"/>
<feature type="compositionally biased region" description="Pro residues" evidence="16">
    <location>
        <begin position="449"/>
        <end position="467"/>
    </location>
</feature>
<dbReference type="GO" id="GO:0048188">
    <property type="term" value="C:Set1C/COMPASS complex"/>
    <property type="evidence" value="ECO:0007669"/>
    <property type="project" value="TreeGrafter"/>
</dbReference>
<evidence type="ECO:0000256" key="5">
    <source>
        <dbReference type="ARBA" id="ARBA00022454"/>
    </source>
</evidence>
<dbReference type="InterPro" id="IPR024636">
    <property type="entry name" value="SET_assoc"/>
</dbReference>
<feature type="region of interest" description="Disordered" evidence="16">
    <location>
        <begin position="682"/>
        <end position="764"/>
    </location>
</feature>
<feature type="compositionally biased region" description="Basic and acidic residues" evidence="16">
    <location>
        <begin position="844"/>
        <end position="859"/>
    </location>
</feature>
<feature type="compositionally biased region" description="Low complexity" evidence="16">
    <location>
        <begin position="1"/>
        <end position="14"/>
    </location>
</feature>
<dbReference type="InterPro" id="IPR000504">
    <property type="entry name" value="RRM_dom"/>
</dbReference>
<keyword evidence="7" id="KW-0808">Transferase</keyword>
<dbReference type="Proteomes" id="UP001355207">
    <property type="component" value="Chromosome 4"/>
</dbReference>
<dbReference type="GO" id="GO:0140999">
    <property type="term" value="F:histone H3K4 trimethyltransferase activity"/>
    <property type="evidence" value="ECO:0007669"/>
    <property type="project" value="UniProtKB-EC"/>
</dbReference>
<feature type="compositionally biased region" description="Basic and acidic residues" evidence="16">
    <location>
        <begin position="1230"/>
        <end position="1244"/>
    </location>
</feature>
<evidence type="ECO:0000256" key="6">
    <source>
        <dbReference type="ARBA" id="ARBA00022603"/>
    </source>
</evidence>
<evidence type="ECO:0000256" key="15">
    <source>
        <dbReference type="PROSITE-ProRule" id="PRU00176"/>
    </source>
</evidence>
<keyword evidence="15" id="KW-0694">RNA-binding</keyword>
<dbReference type="InterPro" id="IPR024657">
    <property type="entry name" value="COMPASS_Set1_N-SET"/>
</dbReference>
<evidence type="ECO:0000256" key="2">
    <source>
        <dbReference type="ARBA" id="ARBA00004286"/>
    </source>
</evidence>
<dbReference type="GO" id="GO:0003723">
    <property type="term" value="F:RNA binding"/>
    <property type="evidence" value="ECO:0007669"/>
    <property type="project" value="UniProtKB-UniRule"/>
</dbReference>
<feature type="compositionally biased region" description="Polar residues" evidence="16">
    <location>
        <begin position="750"/>
        <end position="764"/>
    </location>
</feature>
<comment type="catalytic activity">
    <reaction evidence="14">
        <text>N(6),N(6)-dimethyl-L-lysyl(4)-[histone H3] + S-adenosyl-L-methionine = N(6),N(6),N(6)-trimethyl-L-lysyl(4)-[histone H3] + S-adenosyl-L-homocysteine + H(+)</text>
        <dbReference type="Rhea" id="RHEA:60272"/>
        <dbReference type="Rhea" id="RHEA-COMP:15537"/>
        <dbReference type="Rhea" id="RHEA-COMP:15540"/>
        <dbReference type="ChEBI" id="CHEBI:15378"/>
        <dbReference type="ChEBI" id="CHEBI:57856"/>
        <dbReference type="ChEBI" id="CHEBI:59789"/>
        <dbReference type="ChEBI" id="CHEBI:61961"/>
        <dbReference type="ChEBI" id="CHEBI:61976"/>
    </reaction>
</comment>
<feature type="region of interest" description="Disordered" evidence="16">
    <location>
        <begin position="793"/>
        <end position="876"/>
    </location>
</feature>
<keyword evidence="9" id="KW-0156">Chromatin regulator</keyword>
<feature type="compositionally biased region" description="Basic and acidic residues" evidence="16">
    <location>
        <begin position="418"/>
        <end position="430"/>
    </location>
</feature>
<dbReference type="InterPro" id="IPR044570">
    <property type="entry name" value="Set1-like"/>
</dbReference>
<feature type="domain" description="RRM" evidence="17">
    <location>
        <begin position="556"/>
        <end position="655"/>
    </location>
</feature>
<dbReference type="PANTHER" id="PTHR45814">
    <property type="entry name" value="HISTONE-LYSINE N-METHYLTRANSFERASE SETD1"/>
    <property type="match status" value="1"/>
</dbReference>
<feature type="region of interest" description="Disordered" evidence="16">
    <location>
        <begin position="1216"/>
        <end position="1248"/>
    </location>
</feature>
<dbReference type="InterPro" id="IPR001214">
    <property type="entry name" value="SET_dom"/>
</dbReference>
<dbReference type="GO" id="GO:0005694">
    <property type="term" value="C:chromosome"/>
    <property type="evidence" value="ECO:0007669"/>
    <property type="project" value="UniProtKB-SubCell"/>
</dbReference>
<feature type="compositionally biased region" description="Pro residues" evidence="16">
    <location>
        <begin position="15"/>
        <end position="24"/>
    </location>
</feature>
<evidence type="ECO:0000256" key="3">
    <source>
        <dbReference type="ARBA" id="ARBA00012182"/>
    </source>
</evidence>
<dbReference type="SUPFAM" id="SSF54928">
    <property type="entry name" value="RNA-binding domain, RBD"/>
    <property type="match status" value="2"/>
</dbReference>
<evidence type="ECO:0000256" key="1">
    <source>
        <dbReference type="ARBA" id="ARBA00004123"/>
    </source>
</evidence>
<dbReference type="Gene3D" id="2.170.270.10">
    <property type="entry name" value="SET domain"/>
    <property type="match status" value="1"/>
</dbReference>
<keyword evidence="5" id="KW-0158">Chromosome</keyword>
<evidence type="ECO:0000259" key="17">
    <source>
        <dbReference type="PROSITE" id="PS50102"/>
    </source>
</evidence>
<dbReference type="SMART" id="SM00317">
    <property type="entry name" value="SET"/>
    <property type="match status" value="1"/>
</dbReference>
<dbReference type="RefSeq" id="XP_066075388.1">
    <property type="nucleotide sequence ID" value="XM_066219291.1"/>
</dbReference>
<evidence type="ECO:0000259" key="18">
    <source>
        <dbReference type="PROSITE" id="PS50280"/>
    </source>
</evidence>
<feature type="region of interest" description="Disordered" evidence="16">
    <location>
        <begin position="224"/>
        <end position="467"/>
    </location>
</feature>
<dbReference type="PROSITE" id="PS50280">
    <property type="entry name" value="SET"/>
    <property type="match status" value="1"/>
</dbReference>
<feature type="compositionally biased region" description="Basic and acidic residues" evidence="16">
    <location>
        <begin position="191"/>
        <end position="203"/>
    </location>
</feature>
<protein>
    <recommendedName>
        <fullName evidence="4">Histone-lysine N-methyltransferase, H3 lysine-4 specific</fullName>
        <ecNumber evidence="3">2.1.1.354</ecNumber>
    </recommendedName>
    <alternativeName>
        <fullName evidence="11">SET domain-containing protein 1</fullName>
    </alternativeName>
</protein>
<keyword evidence="6" id="KW-0489">Methyltransferase</keyword>
<feature type="compositionally biased region" description="Polar residues" evidence="16">
    <location>
        <begin position="224"/>
        <end position="233"/>
    </location>
</feature>
<keyword evidence="21" id="KW-1185">Reference proteome</keyword>
<feature type="compositionally biased region" description="Low complexity" evidence="16">
    <location>
        <begin position="682"/>
        <end position="700"/>
    </location>
</feature>
<dbReference type="PROSITE" id="PS50102">
    <property type="entry name" value="RRM"/>
    <property type="match status" value="1"/>
</dbReference>
<comment type="subcellular location">
    <subcellularLocation>
        <location evidence="2">Chromosome</location>
    </subcellularLocation>
    <subcellularLocation>
        <location evidence="1">Nucleus</location>
    </subcellularLocation>
</comment>
<evidence type="ECO:0000259" key="19">
    <source>
        <dbReference type="PROSITE" id="PS50868"/>
    </source>
</evidence>
<feature type="compositionally biased region" description="Pro residues" evidence="16">
    <location>
        <begin position="254"/>
        <end position="297"/>
    </location>
</feature>
<evidence type="ECO:0000256" key="11">
    <source>
        <dbReference type="ARBA" id="ARBA00030093"/>
    </source>
</evidence>
<dbReference type="PANTHER" id="PTHR45814:SF2">
    <property type="entry name" value="HISTONE-LYSINE N-METHYLTRANSFERASE SETD1"/>
    <property type="match status" value="1"/>
</dbReference>
<feature type="compositionally biased region" description="Pro residues" evidence="16">
    <location>
        <begin position="319"/>
        <end position="346"/>
    </location>
</feature>
<feature type="domain" description="SET" evidence="18">
    <location>
        <begin position="1341"/>
        <end position="1458"/>
    </location>
</feature>
<evidence type="ECO:0000313" key="20">
    <source>
        <dbReference type="EMBL" id="WWC88625.1"/>
    </source>
</evidence>
<feature type="compositionally biased region" description="Basic and acidic residues" evidence="16">
    <location>
        <begin position="802"/>
        <end position="811"/>
    </location>
</feature>
<feature type="region of interest" description="Disordered" evidence="16">
    <location>
        <begin position="1112"/>
        <end position="1140"/>
    </location>
</feature>
<evidence type="ECO:0000256" key="4">
    <source>
        <dbReference type="ARBA" id="ARBA00015839"/>
    </source>
</evidence>
<evidence type="ECO:0000313" key="21">
    <source>
        <dbReference type="Proteomes" id="UP001355207"/>
    </source>
</evidence>
<dbReference type="InterPro" id="IPR035979">
    <property type="entry name" value="RBD_domain_sf"/>
</dbReference>
<evidence type="ECO:0000256" key="7">
    <source>
        <dbReference type="ARBA" id="ARBA00022679"/>
    </source>
</evidence>
<reference evidence="20 21" key="1">
    <citation type="submission" date="2024-01" db="EMBL/GenBank/DDBJ databases">
        <title>Comparative genomics of Cryptococcus and Kwoniella reveals pathogenesis evolution and contrasting modes of karyotype evolution via chromosome fusion or intercentromeric recombination.</title>
        <authorList>
            <person name="Coelho M.A."/>
            <person name="David-Palma M."/>
            <person name="Shea T."/>
            <person name="Bowers K."/>
            <person name="McGinley-Smith S."/>
            <person name="Mohammad A.W."/>
            <person name="Gnirke A."/>
            <person name="Yurkov A.M."/>
            <person name="Nowrousian M."/>
            <person name="Sun S."/>
            <person name="Cuomo C.A."/>
            <person name="Heitman J."/>
        </authorList>
    </citation>
    <scope>NUCLEOTIDE SEQUENCE [LARGE SCALE GENOMIC DNA]</scope>
    <source>
        <strain evidence="20 21">CBS 6074</strain>
    </source>
</reference>
<feature type="domain" description="Post-SET" evidence="19">
    <location>
        <begin position="1467"/>
        <end position="1483"/>
    </location>
</feature>
<proteinExistence type="predicted"/>
<dbReference type="InterPro" id="IPR012677">
    <property type="entry name" value="Nucleotide-bd_a/b_plait_sf"/>
</dbReference>
<dbReference type="Pfam" id="PF11767">
    <property type="entry name" value="SET_assoc"/>
    <property type="match status" value="1"/>
</dbReference>
<evidence type="ECO:0000256" key="10">
    <source>
        <dbReference type="ARBA" id="ARBA00023242"/>
    </source>
</evidence>
<dbReference type="Pfam" id="PF00856">
    <property type="entry name" value="SET"/>
    <property type="match status" value="1"/>
</dbReference>
<feature type="compositionally biased region" description="Polar residues" evidence="16">
    <location>
        <begin position="115"/>
        <end position="125"/>
    </location>
</feature>
<feature type="compositionally biased region" description="Pro residues" evidence="16">
    <location>
        <begin position="371"/>
        <end position="414"/>
    </location>
</feature>
<gene>
    <name evidence="20" type="ORF">L201_003538</name>
</gene>
<evidence type="ECO:0000256" key="13">
    <source>
        <dbReference type="ARBA" id="ARBA00047583"/>
    </source>
</evidence>
<feature type="region of interest" description="Disordered" evidence="16">
    <location>
        <begin position="1031"/>
        <end position="1074"/>
    </location>
</feature>
<sequence>MAPSPSTTYSTSTPPTGPRIPPTGPKALRNVNGTNKQPPSGPAALVNGNLLNTKHDRISFSFPQAHSSPNISASSSEAGPSRIRLNSQESKVNSPSSLLNGSSTSTSSLNGSAVGDTSKTSSLISPKTPFKIDIPSAPSPDRNALHCLPKSSSSSSSSTAGAFSKTTTTNESNQQQSRKVPTSPKKRHTKSLSEDKNKVDNDNSYRSYFLPVDESQRAKVSISFSLPANTNGSIRRPKPPHLDAKLPFEISPAGTPPPPPPPPPPSSSQPPPPPSPPPFDARPLTPPLPPHGRPPTPSQDDILKPPTPPPPSDKDDDLPPPPPSPPIHSSSPFPPPPPPKPRPPSAPRSFFASSSPISISLTSTSSTPKPISQPPPPPPPSNNDTPPSPPPIEPPSPPPPAPPSPGPSMPPLAPPSFHFRDLSIRQKEPHEEDEQDQKDADLSIEPPLSKSPPAPLSRAPTPPYIPPPYVAPACVRPRPGTGNFLVFKEGKEGKESKRYDGIENGEAIEVSDPRRKISKDQLQKGKGSTKCRSGYYEIEYEWDENSTGPKPPPPPTAVLITGLSALTTTDQISKSLRPYGRIKDIDAKMDTKSGMQLGICWVKFDGPPHGKTGTAHDVACQVVKVCDGQRISLNGNEKIKVVLDGRGLRTERAVKDEMLRRYPPKPKVIPKPVVSVSTPSLIQPTAAGTSTPSSAGAQTPRATNESSVSRIIPPIPKPLTGSLPNRPHRTPQSYQQNPPYEPSLHVSLPSRPTTMLSRSAASSSTMLLARPSGLPVRPDTTVQNLVSSFTAAPFSRHTSGSDYDRGRRYDYSDSYTPDSRRPRSRSRSRTPYSDYSSDYSSDSVDYHSRPSYRPRDRSPHRGRRPNGKTAPQFKPTIEDEKAVERIKQASSSNGLKHIFIDSSSLSPTESNSSYVKDHFKTFKPSQILHNHHGWYILFSNNFTADRAQVVLNGTTIQGHRLALSVKSPPSASIATANKKPDEEENQAVMGNNKVEKGAWKFLTITKKSKSAPIPTEPKADRTKVENLRKKIMESDESSDDEEKVVHVKPKKRIPSFSSTSSLSDNETVPPVKTTKLSNKKDDMAMDIVEDSISPAPPIEEVVTVIEEQKENGIQTTKGKKRPGKAKVSKKSKKARLDSPVPTVEPIVEILPSPEPEVAEIIPEKEAEHEIEVAKVVKKATGKKKGPKSEFDKFIASTILDEEDAYWLGKALSAAKEGEEPEFDADASEIGQEKNKDESLSDKKHPLYHTSGSWRAEGFKKIAQISKSEYLPQRNKATTSATISEEAAAANTGQGITTGRTARLAGRDQNRHVTAFNNSSTGGGNTTDSELFAFNQLRIRKKQLKFARSAIEGYGLYAMEIIQKGEMVCEYVGELVRAAIADVREQRYMKQGIGSSYLFRIDNDVVCDATFRGSVSRLINHSCDPSANAKIIKVNGQSKIVIYAERSLYPGEEILYDYKFPLESDPALRVQCLCGAATCRGWLN</sequence>
<keyword evidence="10" id="KW-0539">Nucleus</keyword>
<dbReference type="GO" id="GO:0032259">
    <property type="term" value="P:methylation"/>
    <property type="evidence" value="ECO:0007669"/>
    <property type="project" value="UniProtKB-KW"/>
</dbReference>
<evidence type="ECO:0000256" key="14">
    <source>
        <dbReference type="ARBA" id="ARBA00049129"/>
    </source>
</evidence>
<feature type="compositionally biased region" description="Polar residues" evidence="16">
    <location>
        <begin position="159"/>
        <end position="180"/>
    </location>
</feature>
<dbReference type="SUPFAM" id="SSF82199">
    <property type="entry name" value="SET domain"/>
    <property type="match status" value="1"/>
</dbReference>
<dbReference type="InterPro" id="IPR003616">
    <property type="entry name" value="Post-SET_dom"/>
</dbReference>
<evidence type="ECO:0000256" key="8">
    <source>
        <dbReference type="ARBA" id="ARBA00022691"/>
    </source>
</evidence>
<comment type="catalytic activity">
    <reaction evidence="12">
        <text>L-lysyl(4)-[histone H3] + 3 S-adenosyl-L-methionine = N(6),N(6),N(6)-trimethyl-L-lysyl(4)-[histone H3] + 3 S-adenosyl-L-homocysteine + 3 H(+)</text>
        <dbReference type="Rhea" id="RHEA:60260"/>
        <dbReference type="Rhea" id="RHEA-COMP:15537"/>
        <dbReference type="Rhea" id="RHEA-COMP:15547"/>
        <dbReference type="ChEBI" id="CHEBI:15378"/>
        <dbReference type="ChEBI" id="CHEBI:29969"/>
        <dbReference type="ChEBI" id="CHEBI:57856"/>
        <dbReference type="ChEBI" id="CHEBI:59789"/>
        <dbReference type="ChEBI" id="CHEBI:61961"/>
        <dbReference type="EC" id="2.1.1.354"/>
    </reaction>
</comment>